<evidence type="ECO:0000313" key="2">
    <source>
        <dbReference type="EMBL" id="SNY80406.1"/>
    </source>
</evidence>
<keyword evidence="3" id="KW-1185">Reference proteome</keyword>
<dbReference type="AlphaFoldDB" id="A0A285L9X0"/>
<dbReference type="SUPFAM" id="SSF52833">
    <property type="entry name" value="Thioredoxin-like"/>
    <property type="match status" value="1"/>
</dbReference>
<dbReference type="GO" id="GO:0016491">
    <property type="term" value="F:oxidoreductase activity"/>
    <property type="evidence" value="ECO:0007669"/>
    <property type="project" value="InterPro"/>
</dbReference>
<dbReference type="EMBL" id="OBEG01000002">
    <property type="protein sequence ID" value="SNY80406.1"/>
    <property type="molecule type" value="Genomic_DNA"/>
</dbReference>
<dbReference type="CDD" id="cd02969">
    <property type="entry name" value="PRX_like1"/>
    <property type="match status" value="1"/>
</dbReference>
<dbReference type="Pfam" id="PF00578">
    <property type="entry name" value="AhpC-TSA"/>
    <property type="match status" value="1"/>
</dbReference>
<dbReference type="InterPro" id="IPR000866">
    <property type="entry name" value="AhpC/TSA"/>
</dbReference>
<dbReference type="GO" id="GO:0016209">
    <property type="term" value="F:antioxidant activity"/>
    <property type="evidence" value="ECO:0007669"/>
    <property type="project" value="InterPro"/>
</dbReference>
<dbReference type="InterPro" id="IPR047262">
    <property type="entry name" value="PRX-like1"/>
</dbReference>
<dbReference type="PANTHER" id="PTHR43640:SF1">
    <property type="entry name" value="THIOREDOXIN-DEPENDENT PEROXIREDOXIN"/>
    <property type="match status" value="1"/>
</dbReference>
<name>A0A285L9X0_9NOCA</name>
<proteinExistence type="predicted"/>
<dbReference type="InterPro" id="IPR036249">
    <property type="entry name" value="Thioredoxin-like_sf"/>
</dbReference>
<dbReference type="STRING" id="1379680.GCA_001612615_06432"/>
<feature type="domain" description="Thioredoxin" evidence="1">
    <location>
        <begin position="8"/>
        <end position="160"/>
    </location>
</feature>
<dbReference type="Proteomes" id="UP000219565">
    <property type="component" value="Unassembled WGS sequence"/>
</dbReference>
<dbReference type="PROSITE" id="PS51352">
    <property type="entry name" value="THIOREDOXIN_2"/>
    <property type="match status" value="1"/>
</dbReference>
<gene>
    <name evidence="2" type="ORF">SAMN04244553_1969</name>
</gene>
<dbReference type="RefSeq" id="WP_067792387.1">
    <property type="nucleotide sequence ID" value="NZ_JAMTCV010000001.1"/>
</dbReference>
<reference evidence="2 3" key="1">
    <citation type="submission" date="2017-09" db="EMBL/GenBank/DDBJ databases">
        <authorList>
            <person name="Ehlers B."/>
            <person name="Leendertz F.H."/>
        </authorList>
    </citation>
    <scope>NUCLEOTIDE SEQUENCE [LARGE SCALE GENOMIC DNA]</scope>
    <source>
        <strain evidence="2 3">DSM 45537</strain>
    </source>
</reference>
<dbReference type="InterPro" id="IPR013766">
    <property type="entry name" value="Thioredoxin_domain"/>
</dbReference>
<dbReference type="OrthoDB" id="9809746at2"/>
<accession>A0A285L9X0</accession>
<dbReference type="Gene3D" id="3.40.30.10">
    <property type="entry name" value="Glutaredoxin"/>
    <property type="match status" value="1"/>
</dbReference>
<dbReference type="PANTHER" id="PTHR43640">
    <property type="entry name" value="OS07G0260300 PROTEIN"/>
    <property type="match status" value="1"/>
</dbReference>
<evidence type="ECO:0000259" key="1">
    <source>
        <dbReference type="PROSITE" id="PS51352"/>
    </source>
</evidence>
<evidence type="ECO:0000313" key="3">
    <source>
        <dbReference type="Proteomes" id="UP000219565"/>
    </source>
</evidence>
<sequence>MALESLMVPLGTPAPDFALPDLDGRTHRLSDYANGPGLLVVFACNHCPYVKHIEKELGAVIGDSGVPAVAICTNDADAYPDDKPEGLRAQAERAGWTFPYLIDETQSVGRVFGAACTPDFFLYDARLLLAYRGAFDESTPGNRKPVTGSELRAALAAVRAGKPAPEPQRPSMGCSIKWRAA</sequence>
<protein>
    <submittedName>
        <fullName evidence="2">AhpC/TSA family protein</fullName>
    </submittedName>
</protein>
<organism evidence="2 3">
    <name type="scientific">Nocardia amikacinitolerans</name>
    <dbReference type="NCBI Taxonomy" id="756689"/>
    <lineage>
        <taxon>Bacteria</taxon>
        <taxon>Bacillati</taxon>
        <taxon>Actinomycetota</taxon>
        <taxon>Actinomycetes</taxon>
        <taxon>Mycobacteriales</taxon>
        <taxon>Nocardiaceae</taxon>
        <taxon>Nocardia</taxon>
    </lineage>
</organism>